<gene>
    <name evidence="1" type="ORF">LCL61_18145</name>
</gene>
<evidence type="ECO:0000313" key="2">
    <source>
        <dbReference type="Proteomes" id="UP001456344"/>
    </source>
</evidence>
<proteinExistence type="predicted"/>
<evidence type="ECO:0000313" key="1">
    <source>
        <dbReference type="EMBL" id="WYW17472.1"/>
    </source>
</evidence>
<dbReference type="EMBL" id="CP150484">
    <property type="protein sequence ID" value="WYW17472.1"/>
    <property type="molecule type" value="Genomic_DNA"/>
</dbReference>
<organism evidence="1 2">
    <name type="scientific">Amycolatopsis coloradensis</name>
    <dbReference type="NCBI Taxonomy" id="76021"/>
    <lineage>
        <taxon>Bacteria</taxon>
        <taxon>Bacillati</taxon>
        <taxon>Actinomycetota</taxon>
        <taxon>Actinomycetes</taxon>
        <taxon>Pseudonocardiales</taxon>
        <taxon>Pseudonocardiaceae</taxon>
        <taxon>Amycolatopsis</taxon>
    </lineage>
</organism>
<protein>
    <submittedName>
        <fullName evidence="1">Uncharacterized protein</fullName>
    </submittedName>
</protein>
<reference evidence="1" key="1">
    <citation type="submission" date="2023-10" db="EMBL/GenBank/DDBJ databases">
        <title>Whole genome sequencing of actinobacterial strain Amycolatopsis sp. (BCA-696) identifies the underlying plant growth-promoting genes.</title>
        <authorList>
            <person name="Gandham P."/>
            <person name="Vadla N."/>
            <person name="Saji A."/>
            <person name="Srinivas V."/>
            <person name="Ruperao P."/>
            <person name="Selvanayagam S."/>
            <person name="Saxena R.K."/>
            <person name="Rathore A."/>
            <person name="Gopalakrishnan S."/>
            <person name="Thakur V."/>
        </authorList>
    </citation>
    <scope>NUCLEOTIDE SEQUENCE</scope>
    <source>
        <strain evidence="1">BCA-696</strain>
    </source>
</reference>
<name>A0ACD5BDH5_9PSEU</name>
<dbReference type="Proteomes" id="UP001456344">
    <property type="component" value="Chromosome"/>
</dbReference>
<accession>A0ACD5BDH5</accession>
<keyword evidence="2" id="KW-1185">Reference proteome</keyword>
<sequence>MLTIGQCESVQVDSLHEVERRSKQQLRAFVITALGRTKGLGGFRQTDHEIHALLFDLYVMSSGSDPHQPIDIPIQQTGQFQVWQQDTQGPGRGAAHRRNPLAFRKPIAEPL</sequence>